<feature type="domain" description="SOWAHA-C winged helix-turn-helix" evidence="6">
    <location>
        <begin position="4"/>
        <end position="85"/>
    </location>
</feature>
<evidence type="ECO:0000256" key="5">
    <source>
        <dbReference type="SAM" id="MobiDB-lite"/>
    </source>
</evidence>
<accession>A0A3B3VH84</accession>
<keyword evidence="8" id="KW-1185">Reference proteome</keyword>
<protein>
    <recommendedName>
        <fullName evidence="6">SOWAHA-C winged helix-turn-helix domain-containing protein</fullName>
    </recommendedName>
</protein>
<evidence type="ECO:0000313" key="8">
    <source>
        <dbReference type="Proteomes" id="UP000261500"/>
    </source>
</evidence>
<dbReference type="Gene3D" id="1.25.40.20">
    <property type="entry name" value="Ankyrin repeat-containing domain"/>
    <property type="match status" value="1"/>
</dbReference>
<comment type="similarity">
    <text evidence="3">Belongs to the SOWAH family.</text>
</comment>
<organism evidence="7 8">
    <name type="scientific">Poecilia latipinna</name>
    <name type="common">sailfin molly</name>
    <dbReference type="NCBI Taxonomy" id="48699"/>
    <lineage>
        <taxon>Eukaryota</taxon>
        <taxon>Metazoa</taxon>
        <taxon>Chordata</taxon>
        <taxon>Craniata</taxon>
        <taxon>Vertebrata</taxon>
        <taxon>Euteleostomi</taxon>
        <taxon>Actinopterygii</taxon>
        <taxon>Neopterygii</taxon>
        <taxon>Teleostei</taxon>
        <taxon>Neoteleostei</taxon>
        <taxon>Acanthomorphata</taxon>
        <taxon>Ovalentaria</taxon>
        <taxon>Atherinomorphae</taxon>
        <taxon>Cyprinodontiformes</taxon>
        <taxon>Poeciliidae</taxon>
        <taxon>Poeciliinae</taxon>
        <taxon>Poecilia</taxon>
    </lineage>
</organism>
<reference evidence="7" key="1">
    <citation type="submission" date="2025-08" db="UniProtKB">
        <authorList>
            <consortium name="Ensembl"/>
        </authorList>
    </citation>
    <scope>IDENTIFICATION</scope>
</reference>
<keyword evidence="2 4" id="KW-0040">ANK repeat</keyword>
<dbReference type="PROSITE" id="PS50088">
    <property type="entry name" value="ANK_REPEAT"/>
    <property type="match status" value="1"/>
</dbReference>
<evidence type="ECO:0000256" key="2">
    <source>
        <dbReference type="ARBA" id="ARBA00023043"/>
    </source>
</evidence>
<dbReference type="InterPro" id="IPR002110">
    <property type="entry name" value="Ankyrin_rpt"/>
</dbReference>
<keyword evidence="1" id="KW-0677">Repeat</keyword>
<dbReference type="GeneTree" id="ENSGT00950000183003"/>
<sequence>MATDFTQDAVLVFLQRCGGSAKNTELLAHFLPYLRDNPENVGNRDRFKSFVNSVATVSKIDGVSTVTLRKKYRGYVSGAGSGRDSAEPGPVGASLSPAVSLTPPGDTERNSALPAAGIVVESGTRLNYRENPSPESVQVGNRSAVPLEALEHDWMVKAAAGAWPDIYALFRTDSSLLNRYGMEQKGLSFDVNAKSTAGQTPLHIAAIHGHKNIIRLLVKKFGADVKLRDTAGKKAWQYLSDRAPDILELLAAPLKAALTRGAENDDPGWKPPKQQRRLRHHFSSASSGQRPQTLTITAKVSRSTSIAALLKPKSLHRF</sequence>
<evidence type="ECO:0000256" key="3">
    <source>
        <dbReference type="ARBA" id="ARBA00038122"/>
    </source>
</evidence>
<feature type="region of interest" description="Disordered" evidence="5">
    <location>
        <begin position="77"/>
        <end position="110"/>
    </location>
</feature>
<dbReference type="Pfam" id="PF00023">
    <property type="entry name" value="Ank"/>
    <property type="match status" value="1"/>
</dbReference>
<dbReference type="AlphaFoldDB" id="A0A3B3VH84"/>
<evidence type="ECO:0000256" key="1">
    <source>
        <dbReference type="ARBA" id="ARBA00022737"/>
    </source>
</evidence>
<evidence type="ECO:0000259" key="6">
    <source>
        <dbReference type="Pfam" id="PF25877"/>
    </source>
</evidence>
<evidence type="ECO:0000256" key="4">
    <source>
        <dbReference type="PROSITE-ProRule" id="PRU00023"/>
    </source>
</evidence>
<dbReference type="Proteomes" id="UP000261500">
    <property type="component" value="Unplaced"/>
</dbReference>
<dbReference type="PROSITE" id="PS50297">
    <property type="entry name" value="ANK_REP_REGION"/>
    <property type="match status" value="1"/>
</dbReference>
<dbReference type="SMART" id="SM00248">
    <property type="entry name" value="ANK"/>
    <property type="match status" value="1"/>
</dbReference>
<proteinExistence type="inferred from homology"/>
<name>A0A3B3VH84_9TELE</name>
<dbReference type="InterPro" id="IPR036770">
    <property type="entry name" value="Ankyrin_rpt-contain_sf"/>
</dbReference>
<feature type="compositionally biased region" description="Basic residues" evidence="5">
    <location>
        <begin position="273"/>
        <end position="282"/>
    </location>
</feature>
<dbReference type="STRING" id="48699.ENSPLAP00000024352"/>
<evidence type="ECO:0000313" key="7">
    <source>
        <dbReference type="Ensembl" id="ENSPLAP00000024352.1"/>
    </source>
</evidence>
<dbReference type="SUPFAM" id="SSF48403">
    <property type="entry name" value="Ankyrin repeat"/>
    <property type="match status" value="1"/>
</dbReference>
<feature type="compositionally biased region" description="Polar residues" evidence="5">
    <location>
        <begin position="283"/>
        <end position="293"/>
    </location>
</feature>
<feature type="repeat" description="ANK" evidence="4">
    <location>
        <begin position="197"/>
        <end position="230"/>
    </location>
</feature>
<dbReference type="PANTHER" id="PTHR14491">
    <property type="entry name" value="SOSONDOWAH, ISOFORM G"/>
    <property type="match status" value="1"/>
</dbReference>
<reference evidence="7" key="2">
    <citation type="submission" date="2025-09" db="UniProtKB">
        <authorList>
            <consortium name="Ensembl"/>
        </authorList>
    </citation>
    <scope>IDENTIFICATION</scope>
</reference>
<dbReference type="Ensembl" id="ENSPLAT00000003607.1">
    <property type="protein sequence ID" value="ENSPLAP00000024352.1"/>
    <property type="gene ID" value="ENSPLAG00000010473.1"/>
</dbReference>
<feature type="region of interest" description="Disordered" evidence="5">
    <location>
        <begin position="261"/>
        <end position="293"/>
    </location>
</feature>
<dbReference type="Pfam" id="PF25877">
    <property type="entry name" value="WHD_SOWAH"/>
    <property type="match status" value="1"/>
</dbReference>
<dbReference type="PANTHER" id="PTHR14491:SF3">
    <property type="entry name" value="ANKYRIN REPEAT DOMAIN-CONTAINING PROTEIN SOWAHB"/>
    <property type="match status" value="1"/>
</dbReference>
<dbReference type="InterPro" id="IPR058889">
    <property type="entry name" value="WHD_SOWAHA-C"/>
</dbReference>